<keyword evidence="2" id="KW-0175">Coiled coil</keyword>
<dbReference type="Gene3D" id="1.10.287.470">
    <property type="entry name" value="Helix hairpin bin"/>
    <property type="match status" value="1"/>
</dbReference>
<evidence type="ECO:0000259" key="3">
    <source>
        <dbReference type="Pfam" id="PF25917"/>
    </source>
</evidence>
<sequence length="355" mass="38768">MTADANFNRWMKRASILFGLIFGYILFADVSIPMTPHASVQRPVITVAPRVAGEVTHVAVINNQAVAKGDLLFTVDASDYELAVEKARLAVQEASRANDTLSAELAQAEAAITEAQINQREMQREHQRLVSLAKKNLVSDQQVDQMATRVEAAQAQLQAARESRHTVQVKLGKAGEDNLRLRVARNQLKQAALALSRTQVVAPAAGIVSNLQLTRGIQAQANQPLLSLVARDNERIAADFREKSLAHIGQHAPALVVFDALPGSVFHGHLDSRDYGVAQGQLLADGQLAQPDDSDRWVRDAQRVRVYVSVDESALPDSLVTGARATVMLESGESGWYSGLAWLQMKIVSLLHYVY</sequence>
<dbReference type="AlphaFoldDB" id="A0A346NHV6"/>
<dbReference type="EMBL" id="CP031769">
    <property type="protein sequence ID" value="AXR05113.1"/>
    <property type="molecule type" value="Genomic_DNA"/>
</dbReference>
<keyword evidence="6" id="KW-1185">Reference proteome</keyword>
<gene>
    <name evidence="5" type="ORF">D0Y50_01245</name>
</gene>
<organism evidence="5 6">
    <name type="scientific">Salinimonas sediminis</name>
    <dbReference type="NCBI Taxonomy" id="2303538"/>
    <lineage>
        <taxon>Bacteria</taxon>
        <taxon>Pseudomonadati</taxon>
        <taxon>Pseudomonadota</taxon>
        <taxon>Gammaproteobacteria</taxon>
        <taxon>Alteromonadales</taxon>
        <taxon>Alteromonadaceae</taxon>
        <taxon>Alteromonas/Salinimonas group</taxon>
        <taxon>Salinimonas</taxon>
    </lineage>
</organism>
<evidence type="ECO:0000256" key="2">
    <source>
        <dbReference type="SAM" id="Coils"/>
    </source>
</evidence>
<dbReference type="InterPro" id="IPR058625">
    <property type="entry name" value="MdtA-like_BSH"/>
</dbReference>
<evidence type="ECO:0000313" key="6">
    <source>
        <dbReference type="Proteomes" id="UP000262073"/>
    </source>
</evidence>
<dbReference type="PANTHER" id="PTHR30367">
    <property type="entry name" value="P-HYDROXYBENZOIC ACID EFFLUX PUMP SUBUNIT AAEA-RELATED"/>
    <property type="match status" value="1"/>
</dbReference>
<dbReference type="RefSeq" id="WP_117315118.1">
    <property type="nucleotide sequence ID" value="NZ_CP031769.1"/>
</dbReference>
<protein>
    <submittedName>
        <fullName evidence="5">HlyD family secretion protein</fullName>
    </submittedName>
</protein>
<dbReference type="Pfam" id="PF25917">
    <property type="entry name" value="BSH_RND"/>
    <property type="match status" value="1"/>
</dbReference>
<accession>A0A346NHV6</accession>
<evidence type="ECO:0000259" key="4">
    <source>
        <dbReference type="Pfam" id="PF25963"/>
    </source>
</evidence>
<dbReference type="OrthoDB" id="8958519at2"/>
<dbReference type="InterPro" id="IPR050393">
    <property type="entry name" value="MFP_Efflux_Pump"/>
</dbReference>
<feature type="domain" description="Multidrug resistance protein MdtA-like barrel-sandwich hybrid" evidence="3">
    <location>
        <begin position="45"/>
        <end position="227"/>
    </location>
</feature>
<reference evidence="5 6" key="1">
    <citation type="submission" date="2018-08" db="EMBL/GenBank/DDBJ databases">
        <title>Salinimonas sediminis sp. nov., a piezophilic bacterium isolated from a deep-sea sediment sample from the New Britain Trench.</title>
        <authorList>
            <person name="Cao J."/>
        </authorList>
    </citation>
    <scope>NUCLEOTIDE SEQUENCE [LARGE SCALE GENOMIC DNA]</scope>
    <source>
        <strain evidence="5 6">N102</strain>
    </source>
</reference>
<dbReference type="Proteomes" id="UP000262073">
    <property type="component" value="Chromosome"/>
</dbReference>
<evidence type="ECO:0000256" key="1">
    <source>
        <dbReference type="ARBA" id="ARBA00009477"/>
    </source>
</evidence>
<dbReference type="Pfam" id="PF25963">
    <property type="entry name" value="Beta-barrel_AAEA"/>
    <property type="match status" value="1"/>
</dbReference>
<dbReference type="InterPro" id="IPR058634">
    <property type="entry name" value="AaeA-lik-b-barrel"/>
</dbReference>
<feature type="coiled-coil region" evidence="2">
    <location>
        <begin position="84"/>
        <end position="170"/>
    </location>
</feature>
<dbReference type="KEGG" id="salm:D0Y50_01245"/>
<proteinExistence type="inferred from homology"/>
<dbReference type="PANTHER" id="PTHR30367:SF6">
    <property type="entry name" value="SECRETION PROTEIN-RELATED"/>
    <property type="match status" value="1"/>
</dbReference>
<dbReference type="Gene3D" id="2.40.30.170">
    <property type="match status" value="1"/>
</dbReference>
<evidence type="ECO:0000313" key="5">
    <source>
        <dbReference type="EMBL" id="AXR05113.1"/>
    </source>
</evidence>
<dbReference type="SUPFAM" id="SSF111369">
    <property type="entry name" value="HlyD-like secretion proteins"/>
    <property type="match status" value="1"/>
</dbReference>
<feature type="domain" description="p-hydroxybenzoic acid efflux pump subunit AaeA-like beta-barrel" evidence="4">
    <location>
        <begin position="264"/>
        <end position="329"/>
    </location>
</feature>
<name>A0A346NHV6_9ALTE</name>
<comment type="similarity">
    <text evidence="1">Belongs to the membrane fusion protein (MFP) (TC 8.A.1) family.</text>
</comment>